<dbReference type="InterPro" id="IPR041682">
    <property type="entry name" value="AAA_14"/>
</dbReference>
<dbReference type="PANTHER" id="PTHR33295">
    <property type="entry name" value="ATPASE"/>
    <property type="match status" value="1"/>
</dbReference>
<comment type="caution">
    <text evidence="3">The sequence shown here is derived from an EMBL/GenBank/DDBJ whole genome shotgun (WGS) entry which is preliminary data.</text>
</comment>
<proteinExistence type="predicted"/>
<evidence type="ECO:0000313" key="3">
    <source>
        <dbReference type="EMBL" id="OWP24883.1"/>
    </source>
</evidence>
<feature type="domain" description="AAA" evidence="1">
    <location>
        <begin position="20"/>
        <end position="149"/>
    </location>
</feature>
<dbReference type="InterPro" id="IPR025420">
    <property type="entry name" value="DUF4143"/>
</dbReference>
<sequence>MIKRNLYLEEIKKYINKPIIKVITGMRRSGKSMILKLIQEELQNIGIVKENIIYMNFESLTFMDIKDFEALYKHIIEKTSDKKGKIYILLDEIQEVKGWEKAINSFLVDLDVDIYITGSNANLLSSELATYIAGRYVEIKIYPLSFQEYIDFVSENNKENPLSLDEYFTQYLNFGGLPGIHIFNYNKEEIYQYLVDVYNSILLRDVIARNNIRDIELLERVVLYIMDNIGNIFSAKSISDFLKNQGRKLSVETIYNYLKALENAFIISKVQRYDIKGKNILETQEKYYLSDLGFRHAKLGYQSNDISGYLENIVFLELLRRKYKVNIGKQGNKEIDFIAKLRDENLYLQVTYLLVSPETTEREFSPLKSVKDNYPKLVLSMDNLPESNVEGIKRKRIIDFLLEK</sequence>
<dbReference type="Gene3D" id="3.40.50.300">
    <property type="entry name" value="P-loop containing nucleotide triphosphate hydrolases"/>
    <property type="match status" value="1"/>
</dbReference>
<gene>
    <name evidence="3" type="ORF">CA839_02450</name>
</gene>
<dbReference type="AlphaFoldDB" id="A0A246EE55"/>
<dbReference type="Gene3D" id="1.10.10.10">
    <property type="entry name" value="Winged helix-like DNA-binding domain superfamily/Winged helix DNA-binding domain"/>
    <property type="match status" value="1"/>
</dbReference>
<evidence type="ECO:0000259" key="2">
    <source>
        <dbReference type="Pfam" id="PF13635"/>
    </source>
</evidence>
<accession>A0A246EE55</accession>
<dbReference type="EMBL" id="NHRT01000001">
    <property type="protein sequence ID" value="OWP24883.1"/>
    <property type="molecule type" value="Genomic_DNA"/>
</dbReference>
<organism evidence="3 4">
    <name type="scientific">Fusobacterium nucleatum subsp. polymorphum</name>
    <name type="common">Fusobacterium polymorphum</name>
    <dbReference type="NCBI Taxonomy" id="76857"/>
    <lineage>
        <taxon>Bacteria</taxon>
        <taxon>Fusobacteriati</taxon>
        <taxon>Fusobacteriota</taxon>
        <taxon>Fusobacteriia</taxon>
        <taxon>Fusobacteriales</taxon>
        <taxon>Fusobacteriaceae</taxon>
        <taxon>Fusobacterium</taxon>
    </lineage>
</organism>
<name>A0A246EE55_FUSNP</name>
<dbReference type="InterPro" id="IPR036388">
    <property type="entry name" value="WH-like_DNA-bd_sf"/>
</dbReference>
<dbReference type="InterPro" id="IPR027417">
    <property type="entry name" value="P-loop_NTPase"/>
</dbReference>
<dbReference type="RefSeq" id="WP_088387813.1">
    <property type="nucleotide sequence ID" value="NZ_NHRT01000001.1"/>
</dbReference>
<dbReference type="SUPFAM" id="SSF52540">
    <property type="entry name" value="P-loop containing nucleoside triphosphate hydrolases"/>
    <property type="match status" value="1"/>
</dbReference>
<dbReference type="PANTHER" id="PTHR33295:SF20">
    <property type="entry name" value="ATPASE"/>
    <property type="match status" value="1"/>
</dbReference>
<dbReference type="Proteomes" id="UP000197470">
    <property type="component" value="Unassembled WGS sequence"/>
</dbReference>
<dbReference type="Pfam" id="PF13635">
    <property type="entry name" value="DUF4143"/>
    <property type="match status" value="1"/>
</dbReference>
<protein>
    <submittedName>
        <fullName evidence="3">ATPase</fullName>
    </submittedName>
</protein>
<dbReference type="InterPro" id="IPR036390">
    <property type="entry name" value="WH_DNA-bd_sf"/>
</dbReference>
<dbReference type="SUPFAM" id="SSF46785">
    <property type="entry name" value="Winged helix' DNA-binding domain"/>
    <property type="match status" value="1"/>
</dbReference>
<reference evidence="3 4" key="1">
    <citation type="submission" date="2017-05" db="EMBL/GenBank/DDBJ databases">
        <title>Genome sequencing of Fusobacterium nucleatum subsp. polymorphum KCOM 1001 (=ChDC F119).</title>
        <authorList>
            <person name="Kook J.-K."/>
            <person name="Park S.-N."/>
            <person name="Lim Y.K."/>
            <person name="Roh H."/>
        </authorList>
    </citation>
    <scope>NUCLEOTIDE SEQUENCE [LARGE SCALE GENOMIC DNA]</scope>
    <source>
        <strain evidence="3 4">KCOM 1001</strain>
    </source>
</reference>
<dbReference type="Pfam" id="PF13173">
    <property type="entry name" value="AAA_14"/>
    <property type="match status" value="1"/>
</dbReference>
<evidence type="ECO:0000313" key="4">
    <source>
        <dbReference type="Proteomes" id="UP000197470"/>
    </source>
</evidence>
<feature type="domain" description="DUF4143" evidence="2">
    <location>
        <begin position="204"/>
        <end position="347"/>
    </location>
</feature>
<evidence type="ECO:0000259" key="1">
    <source>
        <dbReference type="Pfam" id="PF13173"/>
    </source>
</evidence>